<evidence type="ECO:0000313" key="3">
    <source>
        <dbReference type="Proteomes" id="UP000192923"/>
    </source>
</evidence>
<dbReference type="AlphaFoldDB" id="A0A1Y6D302"/>
<dbReference type="EMBL" id="FXAM01000001">
    <property type="protein sequence ID" value="SMF94355.1"/>
    <property type="molecule type" value="Genomic_DNA"/>
</dbReference>
<dbReference type="InterPro" id="IPR009826">
    <property type="entry name" value="DNA_circ_N"/>
</dbReference>
<evidence type="ECO:0000259" key="1">
    <source>
        <dbReference type="Pfam" id="PF07157"/>
    </source>
</evidence>
<proteinExistence type="predicted"/>
<evidence type="ECO:0000313" key="2">
    <source>
        <dbReference type="EMBL" id="SMF94355.1"/>
    </source>
</evidence>
<protein>
    <submittedName>
        <fullName evidence="2">Mu-like prophage DNA circulation protein</fullName>
    </submittedName>
</protein>
<gene>
    <name evidence="2" type="ORF">SAMN02949497_1666</name>
</gene>
<reference evidence="2 3" key="1">
    <citation type="submission" date="2016-12" db="EMBL/GenBank/DDBJ databases">
        <authorList>
            <person name="Song W.-J."/>
            <person name="Kurnit D.M."/>
        </authorList>
    </citation>
    <scope>NUCLEOTIDE SEQUENCE [LARGE SCALE GENOMIC DNA]</scope>
    <source>
        <strain evidence="2 3">175</strain>
    </source>
</reference>
<sequence length="434" mass="45870">MTWRDQYQTGSFRGVGFGTRAAPLEGGRRVALHEYPFRDLPYPEDLGRKARRYSFEAVLIGADYFAARDALIAALEQRGPGLLVHPYFGRMQVQIERYHCRQSTAEGGTAQFDIEFYEAGAAAQPDATPDTAEAAQSAADDAEARLEAAWPDGWAIDKYPPIQEDAGGIVEDALDGIDTARKAIGTVTTQVNSFVGTVQAIKARVSSLVLAPANLASSLLGVVASVRTLASTPLAALQVYQGLWVYGQSMVDPTGTGKVATAQARNHQALRRLVRTSAAINAARAVADAQVYRYIGPASPIYSATGTQAVQVNGRAVVLAVPDTPGAVPGFASWAEAQAARDAVVDAIATVQMDTDDATYVALSALSSAVVAHVNAQRPALGCGGSYTAGAAQPSLVLAHRVYGDATRSDEIEIRNHIRHPGFVPGGVPIEVIR</sequence>
<dbReference type="Pfam" id="PF07157">
    <property type="entry name" value="DNA_circ_N"/>
    <property type="match status" value="1"/>
</dbReference>
<dbReference type="Proteomes" id="UP000192923">
    <property type="component" value="Unassembled WGS sequence"/>
</dbReference>
<keyword evidence="3" id="KW-1185">Reference proteome</keyword>
<dbReference type="RefSeq" id="WP_085211652.1">
    <property type="nucleotide sequence ID" value="NZ_FXAM01000001.1"/>
</dbReference>
<accession>A0A1Y6D302</accession>
<dbReference type="OrthoDB" id="378644at2"/>
<feature type="domain" description="DNA circulation N-terminal" evidence="1">
    <location>
        <begin position="7"/>
        <end position="93"/>
    </location>
</feature>
<organism evidence="2 3">
    <name type="scientific">Methylomagnum ishizawai</name>
    <dbReference type="NCBI Taxonomy" id="1760988"/>
    <lineage>
        <taxon>Bacteria</taxon>
        <taxon>Pseudomonadati</taxon>
        <taxon>Pseudomonadota</taxon>
        <taxon>Gammaproteobacteria</taxon>
        <taxon>Methylococcales</taxon>
        <taxon>Methylococcaceae</taxon>
        <taxon>Methylomagnum</taxon>
    </lineage>
</organism>
<name>A0A1Y6D302_9GAMM</name>
<dbReference type="STRING" id="1760988.SAMN02949497_1666"/>